<dbReference type="InterPro" id="IPR036691">
    <property type="entry name" value="Endo/exonu/phosph_ase_sf"/>
</dbReference>
<dbReference type="EMBL" id="JAAIKE010000005">
    <property type="protein sequence ID" value="NEX47715.1"/>
    <property type="molecule type" value="Genomic_DNA"/>
</dbReference>
<evidence type="ECO:0000313" key="4">
    <source>
        <dbReference type="Proteomes" id="UP000481421"/>
    </source>
</evidence>
<sequence length="359" mass="39771">MAATERLRIATYNVEWFNALFDDDGRLLADGAPSARHRISRAEQAGALGIVFTAMDADAVMVIEAPDTGSRRSSVRALETFARAFGLRTSSAVTGFMSETEQEITLLYDPARLTPRHDPVGDPAGKKGSRDAPRFDGTFRYDLDADSAPDLIRFSKPPLELEVTTALGRRLRLIGVHAKSKAPHGARKPDEITRLSIENRRKQLAECIWLRARVEGHLAQGDDLIVMGDFNDGPGLDEYEKLFGHSGVEIVLGVDVPPEARLYDPHAAMAQAGRMNLAPTTARFWLNPQQRYFEALLDFIMVSPRLAQTHPNWRIWHPWNDPACLNTPELHEALLQASDHFPVTIDLTLDGPAPAPRDG</sequence>
<dbReference type="RefSeq" id="WP_164613697.1">
    <property type="nucleotide sequence ID" value="NZ_JAAIKE010000005.1"/>
</dbReference>
<dbReference type="Gene3D" id="3.60.10.10">
    <property type="entry name" value="Endonuclease/exonuclease/phosphatase"/>
    <property type="match status" value="1"/>
</dbReference>
<gene>
    <name evidence="3" type="ORF">G3572_15990</name>
</gene>
<keyword evidence="4" id="KW-1185">Reference proteome</keyword>
<dbReference type="GO" id="GO:0004519">
    <property type="term" value="F:endonuclease activity"/>
    <property type="evidence" value="ECO:0007669"/>
    <property type="project" value="UniProtKB-KW"/>
</dbReference>
<name>A0A6B3RUU5_9RHOB</name>
<keyword evidence="3" id="KW-0255">Endonuclease</keyword>
<protein>
    <submittedName>
        <fullName evidence="3">Endonuclease</fullName>
    </submittedName>
</protein>
<dbReference type="InterPro" id="IPR005135">
    <property type="entry name" value="Endo/exonuclease/phosphatase"/>
</dbReference>
<keyword evidence="3" id="KW-0378">Hydrolase</keyword>
<accession>A0A6B3RUU5</accession>
<feature type="domain" description="Endonuclease/exonuclease/phosphatase" evidence="2">
    <location>
        <begin position="176"/>
        <end position="340"/>
    </location>
</feature>
<dbReference type="SUPFAM" id="SSF56219">
    <property type="entry name" value="DNase I-like"/>
    <property type="match status" value="1"/>
</dbReference>
<keyword evidence="3" id="KW-0540">Nuclease</keyword>
<reference evidence="3 4" key="1">
    <citation type="submission" date="2020-02" db="EMBL/GenBank/DDBJ databases">
        <title>Rhodobacter algicola sp. nov., isolated from microalga culture.</title>
        <authorList>
            <person name="Park C.-Y."/>
        </authorList>
    </citation>
    <scope>NUCLEOTIDE SEQUENCE [LARGE SCALE GENOMIC DNA]</scope>
    <source>
        <strain evidence="3 4">ETT8</strain>
    </source>
</reference>
<proteinExistence type="predicted"/>
<evidence type="ECO:0000256" key="1">
    <source>
        <dbReference type="SAM" id="MobiDB-lite"/>
    </source>
</evidence>
<feature type="region of interest" description="Disordered" evidence="1">
    <location>
        <begin position="115"/>
        <end position="135"/>
    </location>
</feature>
<organism evidence="3 4">
    <name type="scientific">Pseudotabrizicola algicola</name>
    <dbReference type="NCBI Taxonomy" id="2709381"/>
    <lineage>
        <taxon>Bacteria</taxon>
        <taxon>Pseudomonadati</taxon>
        <taxon>Pseudomonadota</taxon>
        <taxon>Alphaproteobacteria</taxon>
        <taxon>Rhodobacterales</taxon>
        <taxon>Paracoccaceae</taxon>
        <taxon>Pseudotabrizicola</taxon>
    </lineage>
</organism>
<dbReference type="AlphaFoldDB" id="A0A6B3RUU5"/>
<evidence type="ECO:0000259" key="2">
    <source>
        <dbReference type="Pfam" id="PF03372"/>
    </source>
</evidence>
<evidence type="ECO:0000313" key="3">
    <source>
        <dbReference type="EMBL" id="NEX47715.1"/>
    </source>
</evidence>
<dbReference type="Pfam" id="PF03372">
    <property type="entry name" value="Exo_endo_phos"/>
    <property type="match status" value="1"/>
</dbReference>
<comment type="caution">
    <text evidence="3">The sequence shown here is derived from an EMBL/GenBank/DDBJ whole genome shotgun (WGS) entry which is preliminary data.</text>
</comment>
<dbReference type="Proteomes" id="UP000481421">
    <property type="component" value="Unassembled WGS sequence"/>
</dbReference>